<keyword evidence="2" id="KW-1185">Reference proteome</keyword>
<dbReference type="Proteomes" id="UP000013776">
    <property type="component" value="Unassembled WGS sequence"/>
</dbReference>
<dbReference type="Gene3D" id="1.25.40.10">
    <property type="entry name" value="Tetratricopeptide repeat domain"/>
    <property type="match status" value="1"/>
</dbReference>
<accession>R4XAE0</accession>
<dbReference type="AlphaFoldDB" id="R4XAE0"/>
<evidence type="ECO:0000313" key="1">
    <source>
        <dbReference type="EMBL" id="CCG82727.1"/>
    </source>
</evidence>
<protein>
    <recommendedName>
        <fullName evidence="3">Pentatricopeptide repeat protein</fullName>
    </recommendedName>
</protein>
<dbReference type="InterPro" id="IPR011990">
    <property type="entry name" value="TPR-like_helical_dom_sf"/>
</dbReference>
<proteinExistence type="predicted"/>
<name>R4XAE0_TAPDE</name>
<gene>
    <name evidence="1" type="ORF">TAPDE_002860</name>
</gene>
<dbReference type="VEuPathDB" id="FungiDB:TAPDE_002860"/>
<evidence type="ECO:0008006" key="3">
    <source>
        <dbReference type="Google" id="ProtNLM"/>
    </source>
</evidence>
<evidence type="ECO:0000313" key="2">
    <source>
        <dbReference type="Proteomes" id="UP000013776"/>
    </source>
</evidence>
<sequence>MGFNTVPARDLNVEAYTIVVSFCVRTNDFSLLRHFMEHAQKSQVVPDTILANTMLGIFVNIPSLAGWSAALQVFAMLRLQADTSTWNQLLALSDPCQKLIVFDRMQALAVPRDNVTLGSLIPLARAQYGSTHSFLENLDYGKWDPRLGDTLIGHLLSLRDSQTCIDLLKNTKFPVTIEGYNQVISHLRKIPALKVNHQKLARTICQSLVDRGSAPNMDTFLFLFRLSGFIRTKDYGDMIYNVACESGLASKELRLARKAQVRQRRRDAFVLSSPPISWRQWLAK</sequence>
<organism evidence="1 2">
    <name type="scientific">Taphrina deformans (strain PYCC 5710 / ATCC 11124 / CBS 356.35 / IMI 108563 / JCM 9778 / NBRC 8474)</name>
    <name type="common">Peach leaf curl fungus</name>
    <name type="synonym">Lalaria deformans</name>
    <dbReference type="NCBI Taxonomy" id="1097556"/>
    <lineage>
        <taxon>Eukaryota</taxon>
        <taxon>Fungi</taxon>
        <taxon>Dikarya</taxon>
        <taxon>Ascomycota</taxon>
        <taxon>Taphrinomycotina</taxon>
        <taxon>Taphrinomycetes</taxon>
        <taxon>Taphrinales</taxon>
        <taxon>Taphrinaceae</taxon>
        <taxon>Taphrina</taxon>
    </lineage>
</organism>
<reference evidence="1 2" key="1">
    <citation type="journal article" date="2013" name="MBio">
        <title>Genome sequencing of the plant pathogen Taphrina deformans, the causal agent of peach leaf curl.</title>
        <authorList>
            <person name="Cisse O.H."/>
            <person name="Almeida J.M.G.C.F."/>
            <person name="Fonseca A."/>
            <person name="Kumar A.A."/>
            <person name="Salojaervi J."/>
            <person name="Overmyer K."/>
            <person name="Hauser P.M."/>
            <person name="Pagni M."/>
        </authorList>
    </citation>
    <scope>NUCLEOTIDE SEQUENCE [LARGE SCALE GENOMIC DNA]</scope>
    <source>
        <strain evidence="2">PYCC 5710 / ATCC 11124 / CBS 356.35 / IMI 108563 / JCM 9778 / NBRC 8474</strain>
    </source>
</reference>
<dbReference type="EMBL" id="CAHR02000097">
    <property type="protein sequence ID" value="CCG82727.1"/>
    <property type="molecule type" value="Genomic_DNA"/>
</dbReference>
<comment type="caution">
    <text evidence="1">The sequence shown here is derived from an EMBL/GenBank/DDBJ whole genome shotgun (WGS) entry which is preliminary data.</text>
</comment>